<feature type="region of interest" description="Disordered" evidence="1">
    <location>
        <begin position="1"/>
        <end position="59"/>
    </location>
</feature>
<protein>
    <submittedName>
        <fullName evidence="2">Uncharacterized protein</fullName>
    </submittedName>
</protein>
<feature type="non-terminal residue" evidence="2">
    <location>
        <position position="1"/>
    </location>
</feature>
<reference evidence="2 3" key="1">
    <citation type="journal article" date="2016" name="Proc. Natl. Acad. Sci. U.S.A.">
        <title>Comparative genomics of biotechnologically important yeasts.</title>
        <authorList>
            <person name="Riley R."/>
            <person name="Haridas S."/>
            <person name="Wolfe K.H."/>
            <person name="Lopes M.R."/>
            <person name="Hittinger C.T."/>
            <person name="Goeker M."/>
            <person name="Salamov A.A."/>
            <person name="Wisecaver J.H."/>
            <person name="Long T.M."/>
            <person name="Calvey C.H."/>
            <person name="Aerts A.L."/>
            <person name="Barry K.W."/>
            <person name="Choi C."/>
            <person name="Clum A."/>
            <person name="Coughlan A.Y."/>
            <person name="Deshpande S."/>
            <person name="Douglass A.P."/>
            <person name="Hanson S.J."/>
            <person name="Klenk H.-P."/>
            <person name="LaButti K.M."/>
            <person name="Lapidus A."/>
            <person name="Lindquist E.A."/>
            <person name="Lipzen A.M."/>
            <person name="Meier-Kolthoff J.P."/>
            <person name="Ohm R.A."/>
            <person name="Otillar R.P."/>
            <person name="Pangilinan J.L."/>
            <person name="Peng Y."/>
            <person name="Rokas A."/>
            <person name="Rosa C.A."/>
            <person name="Scheuner C."/>
            <person name="Sibirny A.A."/>
            <person name="Slot J.C."/>
            <person name="Stielow J.B."/>
            <person name="Sun H."/>
            <person name="Kurtzman C.P."/>
            <person name="Blackwell M."/>
            <person name="Grigoriev I.V."/>
            <person name="Jeffries T.W."/>
        </authorList>
    </citation>
    <scope>NUCLEOTIDE SEQUENCE [LARGE SCALE GENOMIC DNA]</scope>
    <source>
        <strain evidence="2 3">DSM 6958</strain>
    </source>
</reference>
<dbReference type="AlphaFoldDB" id="A0A1E3PCZ5"/>
<feature type="non-terminal residue" evidence="2">
    <location>
        <position position="121"/>
    </location>
</feature>
<evidence type="ECO:0000313" key="3">
    <source>
        <dbReference type="Proteomes" id="UP000095009"/>
    </source>
</evidence>
<dbReference type="InterPro" id="IPR018809">
    <property type="entry name" value="DUF2406"/>
</dbReference>
<proteinExistence type="predicted"/>
<dbReference type="Pfam" id="PF10295">
    <property type="entry name" value="DUF2406"/>
    <property type="match status" value="1"/>
</dbReference>
<gene>
    <name evidence="2" type="ORF">NADFUDRAFT_5405</name>
</gene>
<dbReference type="OrthoDB" id="5330253at2759"/>
<name>A0A1E3PCZ5_9ASCO</name>
<dbReference type="PANTHER" id="PTHR28186">
    <property type="entry name" value="MEIOTICALLY UP-REGULATED GENE 9 PROTEIN"/>
    <property type="match status" value="1"/>
</dbReference>
<evidence type="ECO:0000256" key="1">
    <source>
        <dbReference type="SAM" id="MobiDB-lite"/>
    </source>
</evidence>
<keyword evidence="3" id="KW-1185">Reference proteome</keyword>
<organism evidence="2 3">
    <name type="scientific">Nadsonia fulvescens var. elongata DSM 6958</name>
    <dbReference type="NCBI Taxonomy" id="857566"/>
    <lineage>
        <taxon>Eukaryota</taxon>
        <taxon>Fungi</taxon>
        <taxon>Dikarya</taxon>
        <taxon>Ascomycota</taxon>
        <taxon>Saccharomycotina</taxon>
        <taxon>Dipodascomycetes</taxon>
        <taxon>Dipodascales</taxon>
        <taxon>Dipodascales incertae sedis</taxon>
        <taxon>Nadsonia</taxon>
    </lineage>
</organism>
<dbReference type="Proteomes" id="UP000095009">
    <property type="component" value="Unassembled WGS sequence"/>
</dbReference>
<evidence type="ECO:0000313" key="2">
    <source>
        <dbReference type="EMBL" id="ODQ63283.1"/>
    </source>
</evidence>
<dbReference type="PANTHER" id="PTHR28186:SF1">
    <property type="entry name" value="MEIOTICALLY UP-REGULATED GENE 9 PROTEIN"/>
    <property type="match status" value="1"/>
</dbReference>
<accession>A0A1E3PCZ5</accession>
<feature type="compositionally biased region" description="Polar residues" evidence="1">
    <location>
        <begin position="38"/>
        <end position="59"/>
    </location>
</feature>
<sequence length="121" mass="13781">KNKSESNKALESANNNTSQASKDRQMPSSQLHDPVLSAVTQEQPFQNMGHQATSSVSNINPNLRDIFGSHIPYADYNNPTRARDERPLDTIRSFEYSCTGDERVRDEIETPRLGWQVRENF</sequence>
<feature type="compositionally biased region" description="Polar residues" evidence="1">
    <location>
        <begin position="9"/>
        <end position="31"/>
    </location>
</feature>
<dbReference type="EMBL" id="KV454415">
    <property type="protein sequence ID" value="ODQ63283.1"/>
    <property type="molecule type" value="Genomic_DNA"/>
</dbReference>